<organism evidence="5">
    <name type="scientific">Fagus sylvatica</name>
    <name type="common">Beechnut</name>
    <dbReference type="NCBI Taxonomy" id="28930"/>
    <lineage>
        <taxon>Eukaryota</taxon>
        <taxon>Viridiplantae</taxon>
        <taxon>Streptophyta</taxon>
        <taxon>Embryophyta</taxon>
        <taxon>Tracheophyta</taxon>
        <taxon>Spermatophyta</taxon>
        <taxon>Magnoliopsida</taxon>
        <taxon>eudicotyledons</taxon>
        <taxon>Gunneridae</taxon>
        <taxon>Pentapetalae</taxon>
        <taxon>rosids</taxon>
        <taxon>fabids</taxon>
        <taxon>Fagales</taxon>
        <taxon>Fagaceae</taxon>
        <taxon>Fagus</taxon>
    </lineage>
</organism>
<feature type="region of interest" description="Disordered" evidence="1">
    <location>
        <begin position="690"/>
        <end position="725"/>
    </location>
</feature>
<dbReference type="InterPro" id="IPR043502">
    <property type="entry name" value="DNA/RNA_pol_sf"/>
</dbReference>
<dbReference type="Pfam" id="PF13456">
    <property type="entry name" value="RVT_3"/>
    <property type="match status" value="1"/>
</dbReference>
<dbReference type="InterPro" id="IPR000477">
    <property type="entry name" value="RT_dom"/>
</dbReference>
<evidence type="ECO:0000259" key="4">
    <source>
        <dbReference type="Pfam" id="PF17919"/>
    </source>
</evidence>
<dbReference type="Pfam" id="PF17919">
    <property type="entry name" value="RT_RNaseH_2"/>
    <property type="match status" value="1"/>
</dbReference>
<dbReference type="AlphaFoldDB" id="A0A2N9ETW8"/>
<dbReference type="InterPro" id="IPR012337">
    <property type="entry name" value="RNaseH-like_sf"/>
</dbReference>
<dbReference type="Gene3D" id="3.30.420.10">
    <property type="entry name" value="Ribonuclease H-like superfamily/Ribonuclease H"/>
    <property type="match status" value="1"/>
</dbReference>
<dbReference type="InterPro" id="IPR053134">
    <property type="entry name" value="RNA-dir_DNA_polymerase"/>
</dbReference>
<dbReference type="InterPro" id="IPR002156">
    <property type="entry name" value="RNaseH_domain"/>
</dbReference>
<dbReference type="GO" id="GO:0003676">
    <property type="term" value="F:nucleic acid binding"/>
    <property type="evidence" value="ECO:0007669"/>
    <property type="project" value="InterPro"/>
</dbReference>
<evidence type="ECO:0000256" key="1">
    <source>
        <dbReference type="SAM" id="MobiDB-lite"/>
    </source>
</evidence>
<protein>
    <submittedName>
        <fullName evidence="5">Uncharacterized protein</fullName>
    </submittedName>
</protein>
<dbReference type="CDD" id="cd09279">
    <property type="entry name" value="RNase_HI_like"/>
    <property type="match status" value="1"/>
</dbReference>
<dbReference type="CDD" id="cd01647">
    <property type="entry name" value="RT_LTR"/>
    <property type="match status" value="1"/>
</dbReference>
<dbReference type="InterPro" id="IPR041577">
    <property type="entry name" value="RT_RNaseH_2"/>
</dbReference>
<accession>A0A2N9ETW8</accession>
<dbReference type="InterPro" id="IPR043128">
    <property type="entry name" value="Rev_trsase/Diguanyl_cyclase"/>
</dbReference>
<dbReference type="EMBL" id="OIVN01000566">
    <property type="protein sequence ID" value="SPC82247.1"/>
    <property type="molecule type" value="Genomic_DNA"/>
</dbReference>
<gene>
    <name evidence="5" type="ORF">FSB_LOCUS10129</name>
</gene>
<feature type="domain" description="RNase H type-1" evidence="3">
    <location>
        <begin position="724"/>
        <end position="793"/>
    </location>
</feature>
<dbReference type="Pfam" id="PF00078">
    <property type="entry name" value="RVT_1"/>
    <property type="match status" value="1"/>
</dbReference>
<feature type="domain" description="Reverse transcriptase" evidence="2">
    <location>
        <begin position="434"/>
        <end position="513"/>
    </location>
</feature>
<evidence type="ECO:0000313" key="5">
    <source>
        <dbReference type="EMBL" id="SPC82247.1"/>
    </source>
</evidence>
<evidence type="ECO:0000259" key="2">
    <source>
        <dbReference type="Pfam" id="PF00078"/>
    </source>
</evidence>
<proteinExistence type="predicted"/>
<dbReference type="GO" id="GO:0004523">
    <property type="term" value="F:RNA-DNA hybrid ribonuclease activity"/>
    <property type="evidence" value="ECO:0007669"/>
    <property type="project" value="InterPro"/>
</dbReference>
<sequence>MKKQMGDMKNSLKAKVARNLDNLVHRADSPFIPRIANFSLPSRFKVPPLENFDRTKDPFHYLEAFKTIMQLQAVPEEIMCRAFPMGLRGSTRLWFNKLELESIGSFVQLIRAFMDHFIEAMKIDRPKEDVTVIAFMAGLQKGDFLYDLCKDLLETVFELIYRTTLPFDGQVKSVQTPIADLKTYIAGKLQKYVSRPTGTRLTKPLAQKEQTKNNRPGPVGEIKTIIGGPAFGGTSRASRKAYARQVHNIMVVQRPQKNARLDDQVISFSEEDVRGTHQSHDDALIVTINIVDAPLVGFKGDRVCPIGIITLPITVGTYPKTVSKTIDFLVVNCPSAYNAIIGRPTLNRLRAVTSTYHLLIKFPTEHGIREKRRVFALERNDAIMEEVDKLLTTNFIGEVFYPDCLANVVMVKKNTGKWRMCIDFTDLNKACPKDRYNQIMMDENDQEKTSFITSRGLLCYRVMPFGLKNVGATYQRLMNRMFHDQIGRNVEVYVDDMLRGIEANPDKIRAILEMQPLKTTKEMQRLTGRVAALNRFVSRSTDKCLPFFKTLKKAFTWMDECQQAFEELKKYLTTPPLLSPSKQGEELYLYLAVSLMAISLALIREEDRRQLPFIMDSLSQSFRLFFVGVSRFAESNLGSPPLEGFVPSNSVLHRLAAELYSIVYPAISIWEAVRGRMAASKAEWSLPLSDELPEGLSGESAGEEDDEPTEEGKDQASRWTIHTKGSSTKNVGGIGIILKSPEGDVIKQAIRLQYPTTNNEAEYEALLTELRLAKVLGAAELDICSDSQLVVKLNRIPRELNTAADQLAKSALSAVLDDKIEIVTQSSLQTAEGGILPDDRHEARRLKVRASRFIMLQGVLYTMEFAGTTQEHDPYQRRSLGQAIIGRPFK</sequence>
<dbReference type="SUPFAM" id="SSF53098">
    <property type="entry name" value="Ribonuclease H-like"/>
    <property type="match status" value="1"/>
</dbReference>
<name>A0A2N9ETW8_FAGSY</name>
<dbReference type="Gene3D" id="3.30.70.270">
    <property type="match status" value="1"/>
</dbReference>
<dbReference type="Gene3D" id="3.10.10.10">
    <property type="entry name" value="HIV Type 1 Reverse Transcriptase, subunit A, domain 1"/>
    <property type="match status" value="1"/>
</dbReference>
<dbReference type="SUPFAM" id="SSF56672">
    <property type="entry name" value="DNA/RNA polymerases"/>
    <property type="match status" value="1"/>
</dbReference>
<dbReference type="InterPro" id="IPR036397">
    <property type="entry name" value="RNaseH_sf"/>
</dbReference>
<reference evidence="5" key="1">
    <citation type="submission" date="2018-02" db="EMBL/GenBank/DDBJ databases">
        <authorList>
            <person name="Cohen D.B."/>
            <person name="Kent A.D."/>
        </authorList>
    </citation>
    <scope>NUCLEOTIDE SEQUENCE</scope>
</reference>
<evidence type="ECO:0000259" key="3">
    <source>
        <dbReference type="Pfam" id="PF13456"/>
    </source>
</evidence>
<feature type="domain" description="Reverse transcriptase/retrotransposon-derived protein RNase H-like" evidence="4">
    <location>
        <begin position="557"/>
        <end position="610"/>
    </location>
</feature>
<dbReference type="PANTHER" id="PTHR24559">
    <property type="entry name" value="TRANSPOSON TY3-I GAG-POL POLYPROTEIN"/>
    <property type="match status" value="1"/>
</dbReference>
<dbReference type="PANTHER" id="PTHR24559:SF444">
    <property type="entry name" value="REVERSE TRANSCRIPTASE DOMAIN-CONTAINING PROTEIN"/>
    <property type="match status" value="1"/>
</dbReference>